<gene>
    <name evidence="2" type="ORF">ZT3D7_G11180</name>
</gene>
<dbReference type="EMBL" id="LT853704">
    <property type="protein sequence ID" value="SMQ56025.1"/>
    <property type="molecule type" value="Genomic_DNA"/>
</dbReference>
<dbReference type="Proteomes" id="UP000215127">
    <property type="component" value="Chromosome 13"/>
</dbReference>
<reference evidence="2 3" key="1">
    <citation type="submission" date="2016-06" db="EMBL/GenBank/DDBJ databases">
        <authorList>
            <person name="Kjaerup R.B."/>
            <person name="Dalgaard T.S."/>
            <person name="Juul-Madsen H.R."/>
        </authorList>
    </citation>
    <scope>NUCLEOTIDE SEQUENCE [LARGE SCALE GENOMIC DNA]</scope>
</reference>
<proteinExistence type="predicted"/>
<evidence type="ECO:0000256" key="1">
    <source>
        <dbReference type="SAM" id="MobiDB-lite"/>
    </source>
</evidence>
<accession>A0A1X7S8S0</accession>
<dbReference type="AlphaFoldDB" id="A0A1X7S8S0"/>
<organism evidence="2 3">
    <name type="scientific">Zymoseptoria tritici (strain ST99CH_3D7)</name>
    <dbReference type="NCBI Taxonomy" id="1276538"/>
    <lineage>
        <taxon>Eukaryota</taxon>
        <taxon>Fungi</taxon>
        <taxon>Dikarya</taxon>
        <taxon>Ascomycota</taxon>
        <taxon>Pezizomycotina</taxon>
        <taxon>Dothideomycetes</taxon>
        <taxon>Dothideomycetidae</taxon>
        <taxon>Mycosphaerellales</taxon>
        <taxon>Mycosphaerellaceae</taxon>
        <taxon>Zymoseptoria</taxon>
    </lineage>
</organism>
<name>A0A1X7S8S0_ZYMT9</name>
<evidence type="ECO:0000313" key="2">
    <source>
        <dbReference type="EMBL" id="SMQ56025.1"/>
    </source>
</evidence>
<protein>
    <submittedName>
        <fullName evidence="2">Uncharacterized protein</fullName>
    </submittedName>
</protein>
<sequence length="277" mass="30671">MPLGKVQEMHIPLLVSAVLRKTQPHRNTFLTFSTLASTSAKEMSSAIDRAFAQLYNEASDHYDNDELEECAAKAREIIDDRGTPRYHRMRALILLGNVLGDWEEANDCFVRAQALWRIIRRWQPVGQDAEADAALDELRVCLDQLEGALAEDRPPDDDSDAAVDATADSHEDELRATDHAMAVRPKAALASEQATGSGALNPTVEVIAEGESEDIAVAKVTHPAIAQEQKMQEQKQGEGSDEMEMDNNAPVKVEDSKVNSGRTPKRQHHHPEGEYLR</sequence>
<feature type="region of interest" description="Disordered" evidence="1">
    <location>
        <begin position="149"/>
        <end position="172"/>
    </location>
</feature>
<keyword evidence="3" id="KW-1185">Reference proteome</keyword>
<feature type="region of interest" description="Disordered" evidence="1">
    <location>
        <begin position="224"/>
        <end position="277"/>
    </location>
</feature>
<evidence type="ECO:0000313" key="3">
    <source>
        <dbReference type="Proteomes" id="UP000215127"/>
    </source>
</evidence>